<organism evidence="6 7">
    <name type="scientific">Mesonia algae</name>
    <dbReference type="NCBI Taxonomy" id="213248"/>
    <lineage>
        <taxon>Bacteria</taxon>
        <taxon>Pseudomonadati</taxon>
        <taxon>Bacteroidota</taxon>
        <taxon>Flavobacteriia</taxon>
        <taxon>Flavobacteriales</taxon>
        <taxon>Flavobacteriaceae</taxon>
        <taxon>Mesonia</taxon>
    </lineage>
</organism>
<dbReference type="RefSeq" id="WP_111541172.1">
    <property type="nucleotide sequence ID" value="NZ_QKYV01000005.1"/>
</dbReference>
<dbReference type="Proteomes" id="UP000249542">
    <property type="component" value="Unassembled WGS sequence"/>
</dbReference>
<feature type="domain" description="DAGKc" evidence="5">
    <location>
        <begin position="1"/>
        <end position="126"/>
    </location>
</feature>
<evidence type="ECO:0000256" key="2">
    <source>
        <dbReference type="ARBA" id="ARBA00022741"/>
    </source>
</evidence>
<evidence type="ECO:0000256" key="4">
    <source>
        <dbReference type="ARBA" id="ARBA00022840"/>
    </source>
</evidence>
<evidence type="ECO:0000313" key="7">
    <source>
        <dbReference type="Proteomes" id="UP000249542"/>
    </source>
</evidence>
<dbReference type="InterPro" id="IPR045540">
    <property type="entry name" value="YegS/DAGK_C"/>
</dbReference>
<keyword evidence="4" id="KW-0067">ATP-binding</keyword>
<dbReference type="Gene3D" id="2.60.200.40">
    <property type="match status" value="1"/>
</dbReference>
<dbReference type="EMBL" id="QKYV01000005">
    <property type="protein sequence ID" value="PZW39508.1"/>
    <property type="molecule type" value="Genomic_DNA"/>
</dbReference>
<proteinExistence type="predicted"/>
<dbReference type="PROSITE" id="PS50146">
    <property type="entry name" value="DAGK"/>
    <property type="match status" value="1"/>
</dbReference>
<name>A0A2W7HZN5_9FLAO</name>
<evidence type="ECO:0000313" key="6">
    <source>
        <dbReference type="EMBL" id="PZW39508.1"/>
    </source>
</evidence>
<dbReference type="AlphaFoldDB" id="A0A2W7HZN5"/>
<dbReference type="Gene3D" id="3.40.50.10330">
    <property type="entry name" value="Probable inorganic polyphosphate/atp-NAD kinase, domain 1"/>
    <property type="match status" value="1"/>
</dbReference>
<gene>
    <name evidence="6" type="ORF">LX95_01864</name>
</gene>
<dbReference type="InterPro" id="IPR017438">
    <property type="entry name" value="ATP-NAD_kinase_N"/>
</dbReference>
<dbReference type="PANTHER" id="PTHR12358:SF54">
    <property type="entry name" value="SPHINGOSINE KINASE RELATED PROTEIN"/>
    <property type="match status" value="1"/>
</dbReference>
<evidence type="ECO:0000259" key="5">
    <source>
        <dbReference type="PROSITE" id="PS50146"/>
    </source>
</evidence>
<evidence type="ECO:0000256" key="1">
    <source>
        <dbReference type="ARBA" id="ARBA00022679"/>
    </source>
</evidence>
<evidence type="ECO:0000256" key="3">
    <source>
        <dbReference type="ARBA" id="ARBA00022777"/>
    </source>
</evidence>
<dbReference type="Pfam" id="PF19279">
    <property type="entry name" value="YegS_C"/>
    <property type="match status" value="1"/>
</dbReference>
<accession>A0A2W7HZN5</accession>
<dbReference type="SUPFAM" id="SSF111331">
    <property type="entry name" value="NAD kinase/diacylglycerol kinase-like"/>
    <property type="match status" value="1"/>
</dbReference>
<protein>
    <submittedName>
        <fullName evidence="6">Diacylglycerol kinase family enzyme</fullName>
    </submittedName>
</protein>
<comment type="caution">
    <text evidence="6">The sequence shown here is derived from an EMBL/GenBank/DDBJ whole genome shotgun (WGS) entry which is preliminary data.</text>
</comment>
<dbReference type="SMART" id="SM00046">
    <property type="entry name" value="DAGKc"/>
    <property type="match status" value="1"/>
</dbReference>
<keyword evidence="7" id="KW-1185">Reference proteome</keyword>
<reference evidence="6 7" key="1">
    <citation type="submission" date="2018-06" db="EMBL/GenBank/DDBJ databases">
        <title>Genomic Encyclopedia of Archaeal and Bacterial Type Strains, Phase II (KMG-II): from individual species to whole genera.</title>
        <authorList>
            <person name="Goeker M."/>
        </authorList>
    </citation>
    <scope>NUCLEOTIDE SEQUENCE [LARGE SCALE GENOMIC DNA]</scope>
    <source>
        <strain evidence="6 7">DSM 15361</strain>
    </source>
</reference>
<keyword evidence="1" id="KW-0808">Transferase</keyword>
<keyword evidence="3 6" id="KW-0418">Kinase</keyword>
<sequence>MKILLVINPISGDSDKGPILNLLRENITTGFEIFKTTGEGDIKKIQNLITSNEFERILVAGGDGTIKLVAEAMKKQESLPIGILPAGSANGLANDLDLPLEPEEFIKIALGDHKKSIDAIKINGELCLHISDLGLNAELIREYEQGSFRGKFGYAIQTIPTLFSTEGPYDFTIEVNGETLNKKGIMLAIANSKKFGTGAIVNADGKMDDGIFELLLFKKLDVIEVFKTFNKGAKFSPEFLEVIPSKKAIIKSKKKIDFQIDGEYCKTLSEVEAIIEPQALTVFVR</sequence>
<dbReference type="InterPro" id="IPR001206">
    <property type="entry name" value="Diacylglycerol_kinase_cat_dom"/>
</dbReference>
<dbReference type="Pfam" id="PF00781">
    <property type="entry name" value="DAGK_cat"/>
    <property type="match status" value="1"/>
</dbReference>
<dbReference type="InterPro" id="IPR050187">
    <property type="entry name" value="Lipid_Phosphate_FormReg"/>
</dbReference>
<dbReference type="PANTHER" id="PTHR12358">
    <property type="entry name" value="SPHINGOSINE KINASE"/>
    <property type="match status" value="1"/>
</dbReference>
<dbReference type="InterPro" id="IPR016064">
    <property type="entry name" value="NAD/diacylglycerol_kinase_sf"/>
</dbReference>
<dbReference type="GO" id="GO:0016301">
    <property type="term" value="F:kinase activity"/>
    <property type="evidence" value="ECO:0007669"/>
    <property type="project" value="UniProtKB-KW"/>
</dbReference>
<keyword evidence="2" id="KW-0547">Nucleotide-binding</keyword>
<dbReference type="GO" id="GO:0005524">
    <property type="term" value="F:ATP binding"/>
    <property type="evidence" value="ECO:0007669"/>
    <property type="project" value="UniProtKB-KW"/>
</dbReference>